<gene>
    <name evidence="4" type="ORF">SLUN_04390</name>
</gene>
<reference evidence="4 5" key="1">
    <citation type="submission" date="2018-01" db="EMBL/GenBank/DDBJ databases">
        <title>Complete genome sequence of Streptomyces lunaelactis MM109T, a Ferroverdin A producer isolated from cave moonmilk deposits.</title>
        <authorList>
            <person name="Naome A."/>
            <person name="Martinet L."/>
            <person name="Maciejewska M."/>
            <person name="Anderssen S."/>
            <person name="Adam D."/>
            <person name="Tenconi E."/>
            <person name="Deflandre B."/>
            <person name="Arguelles-Arias A."/>
            <person name="Calusinska M."/>
            <person name="Copieters W."/>
            <person name="Karim L."/>
            <person name="Hanikenne M."/>
            <person name="Baurain D."/>
            <person name="van Wezel G."/>
            <person name="Smargiasso N."/>
            <person name="de Pauw E."/>
            <person name="Delfosse P."/>
            <person name="Rigali S."/>
        </authorList>
    </citation>
    <scope>NUCLEOTIDE SEQUENCE [LARGE SCALE GENOMIC DNA]</scope>
    <source>
        <strain evidence="4 5">MM109</strain>
    </source>
</reference>
<evidence type="ECO:0000256" key="3">
    <source>
        <dbReference type="SAM" id="Phobius"/>
    </source>
</evidence>
<keyword evidence="5" id="KW-1185">Reference proteome</keyword>
<evidence type="ECO:0000313" key="5">
    <source>
        <dbReference type="Proteomes" id="UP000244201"/>
    </source>
</evidence>
<evidence type="ECO:0008006" key="6">
    <source>
        <dbReference type="Google" id="ProtNLM"/>
    </source>
</evidence>
<keyword evidence="2" id="KW-0804">Transcription</keyword>
<evidence type="ECO:0000313" key="4">
    <source>
        <dbReference type="EMBL" id="AVZ71552.1"/>
    </source>
</evidence>
<dbReference type="AlphaFoldDB" id="A0A2R4SXG2"/>
<dbReference type="OrthoDB" id="5242431at2"/>
<keyword evidence="3" id="KW-1133">Transmembrane helix</keyword>
<protein>
    <recommendedName>
        <fullName evidence="6">Zinc-finger domain-containing protein</fullName>
    </recommendedName>
</protein>
<evidence type="ECO:0000256" key="2">
    <source>
        <dbReference type="ARBA" id="ARBA00023163"/>
    </source>
</evidence>
<keyword evidence="3" id="KW-0812">Transmembrane</keyword>
<keyword evidence="3" id="KW-0472">Membrane</keyword>
<proteinExistence type="predicted"/>
<sequence>MAEGHPTEDQLIALALGGLLPDEQTALLEHLDDCRACRATYDEVSRTMDAVLPAAPAVAPPAGFEARVLDRLQLRRPARRRPYRVPVLVAAAAAVGIGLGAGVVTIIGNDRSPTTAPITASDRGAVLVTSTGSTVGTVEPSLAGGQRVMVMQITDGRPGAHYTCRLLLKDGTARDAGDWWVPESGRATWIAYGAAGAVDRVELRTDDGRPWSIADLDDWQSYEPPVPF</sequence>
<dbReference type="Gene3D" id="1.10.10.1320">
    <property type="entry name" value="Anti-sigma factor, zinc-finger domain"/>
    <property type="match status" value="1"/>
</dbReference>
<organism evidence="4 5">
    <name type="scientific">Streptomyces lunaelactis</name>
    <dbReference type="NCBI Taxonomy" id="1535768"/>
    <lineage>
        <taxon>Bacteria</taxon>
        <taxon>Bacillati</taxon>
        <taxon>Actinomycetota</taxon>
        <taxon>Actinomycetes</taxon>
        <taxon>Kitasatosporales</taxon>
        <taxon>Streptomycetaceae</taxon>
        <taxon>Streptomyces</taxon>
    </lineage>
</organism>
<dbReference type="RefSeq" id="WP_108147242.1">
    <property type="nucleotide sequence ID" value="NZ_CP026304.1"/>
</dbReference>
<dbReference type="GeneID" id="55654507"/>
<name>A0A2R4SXG2_9ACTN</name>
<evidence type="ECO:0000256" key="1">
    <source>
        <dbReference type="ARBA" id="ARBA00023015"/>
    </source>
</evidence>
<keyword evidence="1" id="KW-0805">Transcription regulation</keyword>
<dbReference type="InterPro" id="IPR041916">
    <property type="entry name" value="Anti_sigma_zinc_sf"/>
</dbReference>
<dbReference type="EMBL" id="CP026304">
    <property type="protein sequence ID" value="AVZ71552.1"/>
    <property type="molecule type" value="Genomic_DNA"/>
</dbReference>
<accession>A0A2R4SXG2</accession>
<dbReference type="KEGG" id="slk:SLUN_04390"/>
<feature type="transmembrane region" description="Helical" evidence="3">
    <location>
        <begin position="85"/>
        <end position="107"/>
    </location>
</feature>
<dbReference type="Proteomes" id="UP000244201">
    <property type="component" value="Chromosome"/>
</dbReference>